<comment type="caution">
    <text evidence="1">The sequence shown here is derived from an EMBL/GenBank/DDBJ whole genome shotgun (WGS) entry which is preliminary data.</text>
</comment>
<dbReference type="AlphaFoldDB" id="A0AAV5S978"/>
<dbReference type="Proteomes" id="UP001432027">
    <property type="component" value="Unassembled WGS sequence"/>
</dbReference>
<evidence type="ECO:0008006" key="3">
    <source>
        <dbReference type="Google" id="ProtNLM"/>
    </source>
</evidence>
<reference evidence="1" key="1">
    <citation type="submission" date="2023-10" db="EMBL/GenBank/DDBJ databases">
        <title>Genome assembly of Pristionchus species.</title>
        <authorList>
            <person name="Yoshida K."/>
            <person name="Sommer R.J."/>
        </authorList>
    </citation>
    <scope>NUCLEOTIDE SEQUENCE</scope>
    <source>
        <strain evidence="1">RS0144</strain>
    </source>
</reference>
<evidence type="ECO:0000313" key="2">
    <source>
        <dbReference type="Proteomes" id="UP001432027"/>
    </source>
</evidence>
<sequence>MRYLHGPLLICRPANTVEWIGHPNIWLIRKRNYQEDRKRRVASFPCFVVGSWKRRLRRECRYRRFSEH</sequence>
<name>A0AAV5S978_9BILA</name>
<proteinExistence type="predicted"/>
<gene>
    <name evidence="1" type="ORF">PENTCL1PPCAC_1513</name>
</gene>
<dbReference type="EMBL" id="BTSX01000001">
    <property type="protein sequence ID" value="GMS79338.1"/>
    <property type="molecule type" value="Genomic_DNA"/>
</dbReference>
<evidence type="ECO:0000313" key="1">
    <source>
        <dbReference type="EMBL" id="GMS79338.1"/>
    </source>
</evidence>
<organism evidence="1 2">
    <name type="scientific">Pristionchus entomophagus</name>
    <dbReference type="NCBI Taxonomy" id="358040"/>
    <lineage>
        <taxon>Eukaryota</taxon>
        <taxon>Metazoa</taxon>
        <taxon>Ecdysozoa</taxon>
        <taxon>Nematoda</taxon>
        <taxon>Chromadorea</taxon>
        <taxon>Rhabditida</taxon>
        <taxon>Rhabditina</taxon>
        <taxon>Diplogasteromorpha</taxon>
        <taxon>Diplogasteroidea</taxon>
        <taxon>Neodiplogasteridae</taxon>
        <taxon>Pristionchus</taxon>
    </lineage>
</organism>
<protein>
    <recommendedName>
        <fullName evidence="3">Ribosomal protein</fullName>
    </recommendedName>
</protein>
<keyword evidence="2" id="KW-1185">Reference proteome</keyword>
<accession>A0AAV5S978</accession>